<protein>
    <recommendedName>
        <fullName evidence="1">N-acetyltransferase domain-containing protein</fullName>
    </recommendedName>
</protein>
<comment type="caution">
    <text evidence="2">The sequence shown here is derived from an EMBL/GenBank/DDBJ whole genome shotgun (WGS) entry which is preliminary data.</text>
</comment>
<dbReference type="GO" id="GO:0016747">
    <property type="term" value="F:acyltransferase activity, transferring groups other than amino-acyl groups"/>
    <property type="evidence" value="ECO:0007669"/>
    <property type="project" value="InterPro"/>
</dbReference>
<dbReference type="InterPro" id="IPR016181">
    <property type="entry name" value="Acyl_CoA_acyltransferase"/>
</dbReference>
<organism evidence="2 3">
    <name type="scientific">Starmerella bacillaris</name>
    <name type="common">Yeast</name>
    <name type="synonym">Candida zemplinina</name>
    <dbReference type="NCBI Taxonomy" id="1247836"/>
    <lineage>
        <taxon>Eukaryota</taxon>
        <taxon>Fungi</taxon>
        <taxon>Dikarya</taxon>
        <taxon>Ascomycota</taxon>
        <taxon>Saccharomycotina</taxon>
        <taxon>Dipodascomycetes</taxon>
        <taxon>Dipodascales</taxon>
        <taxon>Trichomonascaceae</taxon>
        <taxon>Starmerella</taxon>
    </lineage>
</organism>
<reference evidence="2 3" key="1">
    <citation type="journal article" date="2023" name="Elife">
        <title>Identification of key yeast species and microbe-microbe interactions impacting larval growth of Drosophila in the wild.</title>
        <authorList>
            <person name="Mure A."/>
            <person name="Sugiura Y."/>
            <person name="Maeda R."/>
            <person name="Honda K."/>
            <person name="Sakurai N."/>
            <person name="Takahashi Y."/>
            <person name="Watada M."/>
            <person name="Katoh T."/>
            <person name="Gotoh A."/>
            <person name="Gotoh Y."/>
            <person name="Taniguchi I."/>
            <person name="Nakamura K."/>
            <person name="Hayashi T."/>
            <person name="Katayama T."/>
            <person name="Uemura T."/>
            <person name="Hattori Y."/>
        </authorList>
    </citation>
    <scope>NUCLEOTIDE SEQUENCE [LARGE SCALE GENOMIC DNA]</scope>
    <source>
        <strain evidence="2 3">SB-73</strain>
    </source>
</reference>
<evidence type="ECO:0000259" key="1">
    <source>
        <dbReference type="PROSITE" id="PS51186"/>
    </source>
</evidence>
<dbReference type="Gene3D" id="3.40.630.30">
    <property type="match status" value="1"/>
</dbReference>
<dbReference type="InterPro" id="IPR000182">
    <property type="entry name" value="GNAT_dom"/>
</dbReference>
<dbReference type="Pfam" id="PF00583">
    <property type="entry name" value="Acetyltransf_1"/>
    <property type="match status" value="1"/>
</dbReference>
<dbReference type="SUPFAM" id="SSF55729">
    <property type="entry name" value="Acyl-CoA N-acyltransferases (Nat)"/>
    <property type="match status" value="1"/>
</dbReference>
<name>A0AAV5RFZ6_STABA</name>
<dbReference type="EMBL" id="BTGC01000003">
    <property type="protein sequence ID" value="GMM50345.1"/>
    <property type="molecule type" value="Genomic_DNA"/>
</dbReference>
<sequence length="168" mass="19154">MASESIAFHDIEERDVAALHALNQKFKVELSDKTLEEFKDLVAAASWTCCAGNADGFALAFDSDSTYDNPNFDWFKRRYKKFVYLDRICVDPKSRKKGIGRNLYTQLIEYMRKNDYNIIGIEINGVPPNVMSENFHKSLGFQKVGSAEFNGGCKVVNYWVLDTNLIES</sequence>
<dbReference type="Proteomes" id="UP001362899">
    <property type="component" value="Unassembled WGS sequence"/>
</dbReference>
<dbReference type="AlphaFoldDB" id="A0AAV5RFZ6"/>
<dbReference type="InterPro" id="IPR016890">
    <property type="entry name" value="UCP028520"/>
</dbReference>
<accession>A0AAV5RFZ6</accession>
<proteinExistence type="predicted"/>
<dbReference type="CDD" id="cd04301">
    <property type="entry name" value="NAT_SF"/>
    <property type="match status" value="1"/>
</dbReference>
<evidence type="ECO:0000313" key="3">
    <source>
        <dbReference type="Proteomes" id="UP001362899"/>
    </source>
</evidence>
<keyword evidence="3" id="KW-1185">Reference proteome</keyword>
<evidence type="ECO:0000313" key="2">
    <source>
        <dbReference type="EMBL" id="GMM50345.1"/>
    </source>
</evidence>
<feature type="domain" description="N-acetyltransferase" evidence="1">
    <location>
        <begin position="6"/>
        <end position="164"/>
    </location>
</feature>
<dbReference type="PROSITE" id="PS51186">
    <property type="entry name" value="GNAT"/>
    <property type="match status" value="1"/>
</dbReference>
<dbReference type="PIRSF" id="PIRSF028520">
    <property type="entry name" value="UCP028520"/>
    <property type="match status" value="1"/>
</dbReference>
<gene>
    <name evidence="2" type="ORF">DASB73_013030</name>
</gene>